<dbReference type="InterPro" id="IPR008773">
    <property type="entry name" value="PhnI"/>
</dbReference>
<gene>
    <name evidence="2" type="ORF">METH_01985</name>
</gene>
<dbReference type="Pfam" id="PF05861">
    <property type="entry name" value="PhnI"/>
    <property type="match status" value="1"/>
</dbReference>
<accession>V9VVR1</accession>
<evidence type="ECO:0000256" key="1">
    <source>
        <dbReference type="SAM" id="MobiDB-lite"/>
    </source>
</evidence>
<dbReference type="AlphaFoldDB" id="V9VVR1"/>
<dbReference type="HOGENOM" id="CLU_1508803_0_0_5"/>
<evidence type="ECO:0000313" key="2">
    <source>
        <dbReference type="EMBL" id="AHD02831.1"/>
    </source>
</evidence>
<dbReference type="Proteomes" id="UP000018780">
    <property type="component" value="Chromosome"/>
</dbReference>
<dbReference type="STRING" id="999552.METH_01985"/>
<keyword evidence="3" id="KW-1185">Reference proteome</keyword>
<sequence length="178" mass="19851">MYAAVKSSARAIDNAHVWLAEARRGDMGVEDISIAQIREQLSLAVNRKMFCGRRISATFKNAPGGQVLGARMDYTHRLLGFDWPQTARRPKRRPRSRAKKRPHITGFLQGDDIIERVSASDAAPGDLPRKPVSFPAGSNGWLQSLACRGEVELTESVTELCDPRKRPRTPLDLFEKSP</sequence>
<dbReference type="KEGG" id="lmd:METH_01985"/>
<dbReference type="PATRIC" id="fig|999552.6.peg.396"/>
<dbReference type="OrthoDB" id="9790536at2"/>
<dbReference type="GO" id="GO:0019634">
    <property type="term" value="P:organic phosphonate metabolic process"/>
    <property type="evidence" value="ECO:0007669"/>
    <property type="project" value="InterPro"/>
</dbReference>
<reference evidence="2 3" key="1">
    <citation type="submission" date="2013-09" db="EMBL/GenBank/DDBJ databases">
        <authorList>
            <consortium name="DOE Joint Genome Institute"/>
            <person name="Klenk H.-P."/>
            <person name="Huntemann M."/>
            <person name="Han J."/>
            <person name="Chen A."/>
            <person name="Kyrpides N."/>
            <person name="Mavromatis K."/>
            <person name="Markowitz V."/>
            <person name="Palaniappan K."/>
            <person name="Ivanova N."/>
            <person name="Schaumberg A."/>
            <person name="Pati A."/>
            <person name="Liolios K."/>
            <person name="Nordberg H.P."/>
            <person name="Cantor M.N."/>
            <person name="Hua S.X."/>
            <person name="Woyke T."/>
        </authorList>
    </citation>
    <scope>NUCLEOTIDE SEQUENCE [LARGE SCALE GENOMIC DNA]</scope>
    <source>
        <strain evidence="2 3">DSM 14336</strain>
    </source>
</reference>
<name>V9VVR1_9RHOB</name>
<protein>
    <submittedName>
        <fullName evidence="2">Uncharacterized protein</fullName>
    </submittedName>
</protein>
<feature type="region of interest" description="Disordered" evidence="1">
    <location>
        <begin position="156"/>
        <end position="178"/>
    </location>
</feature>
<dbReference type="RefSeq" id="WP_024088715.1">
    <property type="nucleotide sequence ID" value="NC_023135.1"/>
</dbReference>
<proteinExistence type="predicted"/>
<dbReference type="EMBL" id="CP006773">
    <property type="protein sequence ID" value="AHD02831.1"/>
    <property type="molecule type" value="Genomic_DNA"/>
</dbReference>
<organism evidence="2 3">
    <name type="scientific">Leisingera methylohalidivorans DSM 14336</name>
    <dbReference type="NCBI Taxonomy" id="999552"/>
    <lineage>
        <taxon>Bacteria</taxon>
        <taxon>Pseudomonadati</taxon>
        <taxon>Pseudomonadota</taxon>
        <taxon>Alphaproteobacteria</taxon>
        <taxon>Rhodobacterales</taxon>
        <taxon>Roseobacteraceae</taxon>
        <taxon>Leisingera</taxon>
    </lineage>
</organism>
<evidence type="ECO:0000313" key="3">
    <source>
        <dbReference type="Proteomes" id="UP000018780"/>
    </source>
</evidence>